<feature type="domain" description="Transglutaminase-like" evidence="9">
    <location>
        <begin position="326"/>
        <end position="419"/>
    </location>
</feature>
<evidence type="ECO:0000259" key="9">
    <source>
        <dbReference type="SMART" id="SM00460"/>
    </source>
</evidence>
<keyword evidence="11" id="KW-1185">Reference proteome</keyword>
<protein>
    <recommendedName>
        <fullName evidence="6">protein-glutamine gamma-glutamyltransferase</fullName>
        <ecNumber evidence="6">2.3.2.13</ecNumber>
    </recommendedName>
</protein>
<feature type="binding site" evidence="8">
    <location>
        <position position="458"/>
    </location>
    <ligand>
        <name>Ca(2+)</name>
        <dbReference type="ChEBI" id="CHEBI:29108"/>
    </ligand>
</feature>
<name>A0A2S2PWQ3_9HEMI</name>
<dbReference type="InterPro" id="IPR013783">
    <property type="entry name" value="Ig-like_fold"/>
</dbReference>
<evidence type="ECO:0000256" key="8">
    <source>
        <dbReference type="PIRSR" id="PIRSR000459-2"/>
    </source>
</evidence>
<feature type="binding site" evidence="8">
    <location>
        <position position="511"/>
    </location>
    <ligand>
        <name>Ca(2+)</name>
        <dbReference type="ChEBI" id="CHEBI:29108"/>
    </ligand>
</feature>
<keyword evidence="5" id="KW-0012">Acyltransferase</keyword>
<dbReference type="OrthoDB" id="437511at2759"/>
<dbReference type="FunFam" id="2.60.40.10:FF:000090">
    <property type="entry name" value="Protein-glutamine gamma-glutamyltransferase 2"/>
    <property type="match status" value="1"/>
</dbReference>
<keyword evidence="2" id="KW-0808">Transferase</keyword>
<evidence type="ECO:0000256" key="4">
    <source>
        <dbReference type="ARBA" id="ARBA00022837"/>
    </source>
</evidence>
<dbReference type="AlphaFoldDB" id="A0A2S2PWQ3"/>
<dbReference type="Proteomes" id="UP000694846">
    <property type="component" value="Unplaced"/>
</dbReference>
<dbReference type="PIRSF" id="PIRSF000459">
    <property type="entry name" value="TGM_EBP42"/>
    <property type="match status" value="1"/>
</dbReference>
<evidence type="ECO:0000256" key="2">
    <source>
        <dbReference type="ARBA" id="ARBA00022679"/>
    </source>
</evidence>
<dbReference type="SUPFAM" id="SSF54001">
    <property type="entry name" value="Cysteine proteinases"/>
    <property type="match status" value="1"/>
</dbReference>
<dbReference type="InterPro" id="IPR002931">
    <property type="entry name" value="Transglutaminase-like"/>
</dbReference>
<feature type="active site" evidence="7">
    <location>
        <position position="416"/>
    </location>
</feature>
<dbReference type="InterPro" id="IPR001102">
    <property type="entry name" value="Transglutaminase_N"/>
</dbReference>
<evidence type="ECO:0000256" key="5">
    <source>
        <dbReference type="ARBA" id="ARBA00023315"/>
    </source>
</evidence>
<dbReference type="PANTHER" id="PTHR11590">
    <property type="entry name" value="PROTEIN-GLUTAMINE GAMMA-GLUTAMYLTRANSFERASE"/>
    <property type="match status" value="1"/>
</dbReference>
<gene>
    <name evidence="10" type="primary">ANNU</name>
    <name evidence="12" type="synonym">LOC112679468</name>
    <name evidence="10" type="ORF">g.41125</name>
</gene>
<comment type="similarity">
    <text evidence="1">Belongs to the transglutaminase superfamily. Transglutaminase family.</text>
</comment>
<dbReference type="SUPFAM" id="SSF49309">
    <property type="entry name" value="Transglutaminase, two C-terminal domains"/>
    <property type="match status" value="2"/>
</dbReference>
<dbReference type="EC" id="2.3.2.13" evidence="6"/>
<dbReference type="Gene3D" id="3.90.260.10">
    <property type="entry name" value="Transglutaminase-like"/>
    <property type="match status" value="1"/>
</dbReference>
<organism evidence="10">
    <name type="scientific">Sipha flava</name>
    <name type="common">yellow sugarcane aphid</name>
    <dbReference type="NCBI Taxonomy" id="143950"/>
    <lineage>
        <taxon>Eukaryota</taxon>
        <taxon>Metazoa</taxon>
        <taxon>Ecdysozoa</taxon>
        <taxon>Arthropoda</taxon>
        <taxon>Hexapoda</taxon>
        <taxon>Insecta</taxon>
        <taxon>Pterygota</taxon>
        <taxon>Neoptera</taxon>
        <taxon>Paraneoptera</taxon>
        <taxon>Hemiptera</taxon>
        <taxon>Sternorrhyncha</taxon>
        <taxon>Aphidomorpha</taxon>
        <taxon>Aphidoidea</taxon>
        <taxon>Aphididae</taxon>
        <taxon>Sipha</taxon>
    </lineage>
</organism>
<dbReference type="InterPro" id="IPR008958">
    <property type="entry name" value="Transglutaminase_C"/>
</dbReference>
<evidence type="ECO:0000256" key="6">
    <source>
        <dbReference type="ARBA" id="ARBA00024222"/>
    </source>
</evidence>
<dbReference type="GO" id="GO:0003810">
    <property type="term" value="F:protein-glutamine gamma-glutamyltransferase activity"/>
    <property type="evidence" value="ECO:0007669"/>
    <property type="project" value="UniProtKB-EC"/>
</dbReference>
<feature type="binding site" evidence="8">
    <location>
        <position position="506"/>
    </location>
    <ligand>
        <name>Ca(2+)</name>
        <dbReference type="ChEBI" id="CHEBI:29108"/>
    </ligand>
</feature>
<dbReference type="InterPro" id="IPR014756">
    <property type="entry name" value="Ig_E-set"/>
</dbReference>
<feature type="active site" evidence="7">
    <location>
        <position position="334"/>
    </location>
</feature>
<dbReference type="Pfam" id="PF01841">
    <property type="entry name" value="Transglut_core"/>
    <property type="match status" value="1"/>
</dbReference>
<dbReference type="Pfam" id="PF00927">
    <property type="entry name" value="Transglut_C"/>
    <property type="match status" value="2"/>
</dbReference>
<dbReference type="InterPro" id="IPR038765">
    <property type="entry name" value="Papain-like_cys_pep_sf"/>
</dbReference>
<dbReference type="PANTHER" id="PTHR11590:SF69">
    <property type="entry name" value="RE08173P"/>
    <property type="match status" value="1"/>
</dbReference>
<evidence type="ECO:0000256" key="3">
    <source>
        <dbReference type="ARBA" id="ARBA00022723"/>
    </source>
</evidence>
<evidence type="ECO:0000313" key="12">
    <source>
        <dbReference type="RefSeq" id="XP_025405064.1"/>
    </source>
</evidence>
<dbReference type="InterPro" id="IPR036985">
    <property type="entry name" value="Transglutaminase-like_sf"/>
</dbReference>
<proteinExistence type="inferred from homology"/>
<dbReference type="Gene3D" id="2.60.40.10">
    <property type="entry name" value="Immunoglobulins"/>
    <property type="match status" value="3"/>
</dbReference>
<keyword evidence="3 8" id="KW-0479">Metal-binding</keyword>
<feature type="active site" evidence="7">
    <location>
        <position position="393"/>
    </location>
</feature>
<dbReference type="RefSeq" id="XP_025405064.1">
    <property type="nucleotide sequence ID" value="XM_025549279.1"/>
</dbReference>
<keyword evidence="4 8" id="KW-0106">Calcium</keyword>
<feature type="binding site" evidence="8">
    <location>
        <position position="456"/>
    </location>
    <ligand>
        <name>Ca(2+)</name>
        <dbReference type="ChEBI" id="CHEBI:29108"/>
    </ligand>
</feature>
<sequence>MTDCFGLCRLFDRRHSNGKMGADSSKESKDNLNYVVVPTGNNMVRRSVNPSGQGPLNLEWINYCFTKNGQKHRSDSYYCMNERNPTLVVRRGLPICFYLKFDREFDMATDYVSFMFKLTEAGDTSFGNNTQAVVPLKKNPTNGNGHWSAYVMHTDDVGPNMVSVRITPPNNCIVGQWEFDVDTRLGQEAALFSARGNPFYILFNPWCPTDEVYIRDEKLREEYVLCEEGLMWRGSHSRQKKVMWTFGQFQKNMLEISFLLLLKIRRLALIHCSDPVKVSRNLSAAVNAPDELGVIVGNWTEDFSGGNPPINWLGSADILNQFLKTKKPVKYGQCWVYAGVLTTVCRAIGIPCRPVTAYCAAHDTQNSLTIDYMVDENGKILEELQSDSIWNYHVWNEVWMARPDLNVLDRSWQVIDATPQELSEGQYKCGPSSVTAVKNGDIRAPYDTAFVYSEVNADKVYWRYYGPSQPTKLLRKDTEAIGKLICTKAVGKWEQENITDNYKYPENSKEERLTMHSALKQNNSVFSRYYLNEDFNEIKFDFELVDDIIVGENFRVAVKITNKGHKDYTVNVILRVDTVDYTGKNGSLVTKIEEQKVVLHDPGLNVEYVQTALTYFDYGKDVKSQNVFNISCLASVVDTDYEYFGQDDFRVRKPDIEFEMIEKPTMSQEIKVNVKFRNPLPVALKDGKFLIAGSSLPKTLELKVGKVSAKKTINVSFKFVPQFTGKQVISAKFTSKQLQDVDGYLQFMV</sequence>
<dbReference type="GO" id="GO:0046872">
    <property type="term" value="F:metal ion binding"/>
    <property type="evidence" value="ECO:0007669"/>
    <property type="project" value="UniProtKB-KW"/>
</dbReference>
<accession>A0A2S2PWQ3</accession>
<evidence type="ECO:0000313" key="10">
    <source>
        <dbReference type="EMBL" id="MBY69975.1"/>
    </source>
</evidence>
<evidence type="ECO:0000256" key="1">
    <source>
        <dbReference type="ARBA" id="ARBA00005968"/>
    </source>
</evidence>
<evidence type="ECO:0000256" key="7">
    <source>
        <dbReference type="PIRSR" id="PIRSR000459-1"/>
    </source>
</evidence>
<dbReference type="Pfam" id="PF00868">
    <property type="entry name" value="Transglut_N"/>
    <property type="match status" value="1"/>
</dbReference>
<dbReference type="InterPro" id="IPR023608">
    <property type="entry name" value="Transglutaminase_animal"/>
</dbReference>
<evidence type="ECO:0000313" key="11">
    <source>
        <dbReference type="Proteomes" id="UP000694846"/>
    </source>
</evidence>
<reference evidence="10" key="1">
    <citation type="submission" date="2018-04" db="EMBL/GenBank/DDBJ databases">
        <title>Transcriptome assembly of Sipha flava.</title>
        <authorList>
            <person name="Scully E.D."/>
            <person name="Geib S.M."/>
            <person name="Palmer N.A."/>
            <person name="Koch K."/>
            <person name="Bradshaw J."/>
            <person name="Heng-Moss T."/>
            <person name="Sarath G."/>
        </authorList>
    </citation>
    <scope>NUCLEOTIDE SEQUENCE</scope>
</reference>
<dbReference type="InterPro" id="IPR050779">
    <property type="entry name" value="Transglutaminase"/>
</dbReference>
<dbReference type="InterPro" id="IPR036238">
    <property type="entry name" value="Transglutaminase_C_sf"/>
</dbReference>
<comment type="cofactor">
    <cofactor evidence="8">
        <name>Ca(2+)</name>
        <dbReference type="ChEBI" id="CHEBI:29108"/>
    </cofactor>
    <text evidence="8">Binds 1 Ca(2+) ion per subunit.</text>
</comment>
<reference evidence="12" key="2">
    <citation type="submission" date="2025-04" db="UniProtKB">
        <authorList>
            <consortium name="RefSeq"/>
        </authorList>
    </citation>
    <scope>IDENTIFICATION</scope>
    <source>
        <tissue evidence="12">Whole body</tissue>
    </source>
</reference>
<dbReference type="FunFam" id="3.90.260.10:FF:000001">
    <property type="entry name" value="Protein-glutamine gamma-glutamyltransferase 2"/>
    <property type="match status" value="1"/>
</dbReference>
<dbReference type="EMBL" id="GGMS01000772">
    <property type="protein sequence ID" value="MBY69975.1"/>
    <property type="molecule type" value="Transcribed_RNA"/>
</dbReference>
<dbReference type="SMART" id="SM00460">
    <property type="entry name" value="TGc"/>
    <property type="match status" value="1"/>
</dbReference>
<dbReference type="SUPFAM" id="SSF81296">
    <property type="entry name" value="E set domains"/>
    <property type="match status" value="1"/>
</dbReference>